<dbReference type="InterPro" id="IPR039421">
    <property type="entry name" value="Type_1_exporter"/>
</dbReference>
<evidence type="ECO:0000256" key="3">
    <source>
        <dbReference type="ARBA" id="ARBA00022741"/>
    </source>
</evidence>
<name>A0ABV2JR27_9GAMM</name>
<dbReference type="InterPro" id="IPR017871">
    <property type="entry name" value="ABC_transporter-like_CS"/>
</dbReference>
<dbReference type="EMBL" id="JBEPMU010000001">
    <property type="protein sequence ID" value="MET3651277.1"/>
    <property type="molecule type" value="Genomic_DNA"/>
</dbReference>
<evidence type="ECO:0000256" key="7">
    <source>
        <dbReference type="SAM" id="Phobius"/>
    </source>
</evidence>
<keyword evidence="5 7" id="KW-1133">Transmembrane helix</keyword>
<sequence length="573" mass="61786">MQNGSTRSQEQLRGLSRPFFDTLANLGFGGVAWYVALSLGSALTGNLAAICLVPLVEPGQLMPSGLGWLMSGTADMQVLAFVIASAVFAMLRWQAARVGARLASRYGMYMRQTVHARRIDAPLSSLSDATSAEIAHVLTYNVEIVTQGFNALLQLLVAGLTTVVSLAMALWLSPQLLLAVPFVVGFALIASRISSREQVAVNRQYVADLTRLFWLSEDFPRRWRHIRSFGREDAEKAHYADISQRLGKGYRRQLDLIASGRLVLEMLAALGIAAIFFIANRWHGVDRAALIAVCLLLARLLPYLVSTRQYFQQLRTSIPAFELWHRHVDLAAAGRNKAASSSPVSDALHIRQLQLDAPTPLDVRDLTLVPGELTLICGDSGIGKSSLVDVLAGMVAPAQFRARLGDDAIDFAAYAALVGKGAYVSQSVRPWQITVRECLRWAAPDASDAAMLQALVDVGLDKRLADASSALDTTLSSSSSRLSGGELQRLLLAQVLLHRPAIALLDEATSALDPDAELAVLSTLKRRLPQTIIIAVSHRAGVASVADQCLAISAGRGIVTTPDARETDRAAAL</sequence>
<dbReference type="Proteomes" id="UP001549184">
    <property type="component" value="Unassembled WGS sequence"/>
</dbReference>
<evidence type="ECO:0000259" key="9">
    <source>
        <dbReference type="PROSITE" id="PS50929"/>
    </source>
</evidence>
<dbReference type="InterPro" id="IPR003439">
    <property type="entry name" value="ABC_transporter-like_ATP-bd"/>
</dbReference>
<proteinExistence type="predicted"/>
<dbReference type="SMART" id="SM00382">
    <property type="entry name" value="AAA"/>
    <property type="match status" value="1"/>
</dbReference>
<dbReference type="PANTHER" id="PTHR24221">
    <property type="entry name" value="ATP-BINDING CASSETTE SUB-FAMILY B"/>
    <property type="match status" value="1"/>
</dbReference>
<dbReference type="Gene3D" id="3.40.50.300">
    <property type="entry name" value="P-loop containing nucleotide triphosphate hydrolases"/>
    <property type="match status" value="1"/>
</dbReference>
<dbReference type="InterPro" id="IPR027417">
    <property type="entry name" value="P-loop_NTPase"/>
</dbReference>
<dbReference type="RefSeq" id="WP_354012721.1">
    <property type="nucleotide sequence ID" value="NZ_JBEPMU010000001.1"/>
</dbReference>
<dbReference type="PROSITE" id="PS50929">
    <property type="entry name" value="ABC_TM1F"/>
    <property type="match status" value="1"/>
</dbReference>
<keyword evidence="4 10" id="KW-0067">ATP-binding</keyword>
<dbReference type="Gene3D" id="1.20.1560.10">
    <property type="entry name" value="ABC transporter type 1, transmembrane domain"/>
    <property type="match status" value="1"/>
</dbReference>
<protein>
    <submittedName>
        <fullName evidence="10">ATP-binding cassette subfamily C protein</fullName>
    </submittedName>
</protein>
<evidence type="ECO:0000313" key="11">
    <source>
        <dbReference type="Proteomes" id="UP001549184"/>
    </source>
</evidence>
<feature type="transmembrane region" description="Helical" evidence="7">
    <location>
        <begin position="76"/>
        <end position="95"/>
    </location>
</feature>
<organism evidence="10 11">
    <name type="scientific">Dyella japonica</name>
    <dbReference type="NCBI Taxonomy" id="231455"/>
    <lineage>
        <taxon>Bacteria</taxon>
        <taxon>Pseudomonadati</taxon>
        <taxon>Pseudomonadota</taxon>
        <taxon>Gammaproteobacteria</taxon>
        <taxon>Lysobacterales</taxon>
        <taxon>Rhodanobacteraceae</taxon>
        <taxon>Dyella</taxon>
    </lineage>
</organism>
<evidence type="ECO:0000256" key="1">
    <source>
        <dbReference type="ARBA" id="ARBA00004651"/>
    </source>
</evidence>
<evidence type="ECO:0000256" key="4">
    <source>
        <dbReference type="ARBA" id="ARBA00022840"/>
    </source>
</evidence>
<feature type="transmembrane region" description="Helical" evidence="7">
    <location>
        <begin position="176"/>
        <end position="194"/>
    </location>
</feature>
<evidence type="ECO:0000313" key="10">
    <source>
        <dbReference type="EMBL" id="MET3651277.1"/>
    </source>
</evidence>
<dbReference type="PROSITE" id="PS50893">
    <property type="entry name" value="ABC_TRANSPORTER_2"/>
    <property type="match status" value="1"/>
</dbReference>
<dbReference type="InterPro" id="IPR003593">
    <property type="entry name" value="AAA+_ATPase"/>
</dbReference>
<keyword evidence="2 7" id="KW-0812">Transmembrane</keyword>
<gene>
    <name evidence="10" type="ORF">ABIC75_000979</name>
</gene>
<keyword evidence="3" id="KW-0547">Nucleotide-binding</keyword>
<comment type="caution">
    <text evidence="10">The sequence shown here is derived from an EMBL/GenBank/DDBJ whole genome shotgun (WGS) entry which is preliminary data.</text>
</comment>
<reference evidence="10 11" key="1">
    <citation type="submission" date="2024-06" db="EMBL/GenBank/DDBJ databases">
        <title>Sorghum-associated microbial communities from plants grown in Nebraska, USA.</title>
        <authorList>
            <person name="Schachtman D."/>
        </authorList>
    </citation>
    <scope>NUCLEOTIDE SEQUENCE [LARGE SCALE GENOMIC DNA]</scope>
    <source>
        <strain evidence="10 11">1073</strain>
    </source>
</reference>
<comment type="subcellular location">
    <subcellularLocation>
        <location evidence="1">Cell membrane</location>
        <topology evidence="1">Multi-pass membrane protein</topology>
    </subcellularLocation>
</comment>
<evidence type="ECO:0000256" key="5">
    <source>
        <dbReference type="ARBA" id="ARBA00022989"/>
    </source>
</evidence>
<evidence type="ECO:0000256" key="2">
    <source>
        <dbReference type="ARBA" id="ARBA00022692"/>
    </source>
</evidence>
<evidence type="ECO:0000256" key="6">
    <source>
        <dbReference type="ARBA" id="ARBA00023136"/>
    </source>
</evidence>
<dbReference type="Pfam" id="PF00664">
    <property type="entry name" value="ABC_membrane"/>
    <property type="match status" value="1"/>
</dbReference>
<feature type="transmembrane region" description="Helical" evidence="7">
    <location>
        <begin position="262"/>
        <end position="282"/>
    </location>
</feature>
<dbReference type="SUPFAM" id="SSF90123">
    <property type="entry name" value="ABC transporter transmembrane region"/>
    <property type="match status" value="1"/>
</dbReference>
<feature type="transmembrane region" description="Helical" evidence="7">
    <location>
        <begin position="31"/>
        <end position="56"/>
    </location>
</feature>
<dbReference type="PROSITE" id="PS00211">
    <property type="entry name" value="ABC_TRANSPORTER_1"/>
    <property type="match status" value="1"/>
</dbReference>
<dbReference type="SUPFAM" id="SSF52540">
    <property type="entry name" value="P-loop containing nucleoside triphosphate hydrolases"/>
    <property type="match status" value="1"/>
</dbReference>
<dbReference type="Pfam" id="PF00005">
    <property type="entry name" value="ABC_tran"/>
    <property type="match status" value="1"/>
</dbReference>
<accession>A0ABV2JR27</accession>
<evidence type="ECO:0000259" key="8">
    <source>
        <dbReference type="PROSITE" id="PS50893"/>
    </source>
</evidence>
<feature type="domain" description="ABC transmembrane type-1" evidence="9">
    <location>
        <begin position="32"/>
        <end position="316"/>
    </location>
</feature>
<dbReference type="GO" id="GO:0005524">
    <property type="term" value="F:ATP binding"/>
    <property type="evidence" value="ECO:0007669"/>
    <property type="project" value="UniProtKB-KW"/>
</dbReference>
<dbReference type="PANTHER" id="PTHR24221:SF632">
    <property type="entry name" value="ATP-DEPENDENT LIPID A-CORE FLIPPASE"/>
    <property type="match status" value="1"/>
</dbReference>
<feature type="transmembrane region" description="Helical" evidence="7">
    <location>
        <begin position="288"/>
        <end position="305"/>
    </location>
</feature>
<feature type="domain" description="ABC transporter" evidence="8">
    <location>
        <begin position="345"/>
        <end position="573"/>
    </location>
</feature>
<keyword evidence="6 7" id="KW-0472">Membrane</keyword>
<dbReference type="InterPro" id="IPR036640">
    <property type="entry name" value="ABC1_TM_sf"/>
</dbReference>
<feature type="transmembrane region" description="Helical" evidence="7">
    <location>
        <begin position="151"/>
        <end position="170"/>
    </location>
</feature>
<dbReference type="InterPro" id="IPR011527">
    <property type="entry name" value="ABC1_TM_dom"/>
</dbReference>
<keyword evidence="11" id="KW-1185">Reference proteome</keyword>